<dbReference type="CDD" id="cd02440">
    <property type="entry name" value="AdoMet_MTases"/>
    <property type="match status" value="1"/>
</dbReference>
<sequence>MAGTFHHYFEGWQKYADNAAGRPPRPLLVDALQLISARDAAIDLGAGALTDSQYLLEQGFASVTALDSAPVAQATADTFPATRFRYAISTFEAFAFPTAAYDVVNAQYALPFIEPAHFPRVFAAIRASLKPGGLLVGQLFGDRDTWAGSPGMNFHTETSARALLADLTLLRFDVEDDANSKTMSGRPKHWHAFHIIARR</sequence>
<comment type="caution">
    <text evidence="2">The sequence shown here is derived from an EMBL/GenBank/DDBJ whole genome shotgun (WGS) entry which is preliminary data.</text>
</comment>
<reference evidence="2" key="1">
    <citation type="journal article" date="2014" name="Int. J. Syst. Evol. Microbiol.">
        <title>Complete genome of a new Firmicutes species belonging to the dominant human colonic microbiota ('Ruminococcus bicirculans') reveals two chromosomes and a selective capacity to utilize plant glucans.</title>
        <authorList>
            <consortium name="NISC Comparative Sequencing Program"/>
            <person name="Wegmann U."/>
            <person name="Louis P."/>
            <person name="Goesmann A."/>
            <person name="Henrissat B."/>
            <person name="Duncan S.H."/>
            <person name="Flint H.J."/>
        </authorList>
    </citation>
    <scope>NUCLEOTIDE SEQUENCE</scope>
    <source>
        <strain evidence="2">NBRC 103855</strain>
    </source>
</reference>
<evidence type="ECO:0000313" key="3">
    <source>
        <dbReference type="Proteomes" id="UP001161406"/>
    </source>
</evidence>
<name>A0ABQ5UIW5_9HYPH</name>
<evidence type="ECO:0000259" key="1">
    <source>
        <dbReference type="Pfam" id="PF13649"/>
    </source>
</evidence>
<dbReference type="SUPFAM" id="SSF53335">
    <property type="entry name" value="S-adenosyl-L-methionine-dependent methyltransferases"/>
    <property type="match status" value="1"/>
</dbReference>
<protein>
    <submittedName>
        <fullName evidence="2">Tellurite resistance protein</fullName>
    </submittedName>
</protein>
<dbReference type="RefSeq" id="WP_284393759.1">
    <property type="nucleotide sequence ID" value="NZ_BSNG01000003.1"/>
</dbReference>
<keyword evidence="3" id="KW-1185">Reference proteome</keyword>
<dbReference type="Proteomes" id="UP001161406">
    <property type="component" value="Unassembled WGS sequence"/>
</dbReference>
<dbReference type="Pfam" id="PF13649">
    <property type="entry name" value="Methyltransf_25"/>
    <property type="match status" value="1"/>
</dbReference>
<organism evidence="2 3">
    <name type="scientific">Devosia yakushimensis</name>
    <dbReference type="NCBI Taxonomy" id="470028"/>
    <lineage>
        <taxon>Bacteria</taxon>
        <taxon>Pseudomonadati</taxon>
        <taxon>Pseudomonadota</taxon>
        <taxon>Alphaproteobacteria</taxon>
        <taxon>Hyphomicrobiales</taxon>
        <taxon>Devosiaceae</taxon>
        <taxon>Devosia</taxon>
    </lineage>
</organism>
<dbReference type="EMBL" id="BSNG01000003">
    <property type="protein sequence ID" value="GLQ11992.1"/>
    <property type="molecule type" value="Genomic_DNA"/>
</dbReference>
<accession>A0ABQ5UIW5</accession>
<evidence type="ECO:0000313" key="2">
    <source>
        <dbReference type="EMBL" id="GLQ11992.1"/>
    </source>
</evidence>
<dbReference type="InterPro" id="IPR029063">
    <property type="entry name" value="SAM-dependent_MTases_sf"/>
</dbReference>
<gene>
    <name evidence="2" type="ORF">GCM10007913_39240</name>
</gene>
<reference evidence="2" key="2">
    <citation type="submission" date="2023-01" db="EMBL/GenBank/DDBJ databases">
        <title>Draft genome sequence of Devosia yakushimensis strain NBRC 103855.</title>
        <authorList>
            <person name="Sun Q."/>
            <person name="Mori K."/>
        </authorList>
    </citation>
    <scope>NUCLEOTIDE SEQUENCE</scope>
    <source>
        <strain evidence="2">NBRC 103855</strain>
    </source>
</reference>
<feature type="domain" description="Methyltransferase" evidence="1">
    <location>
        <begin position="42"/>
        <end position="133"/>
    </location>
</feature>
<dbReference type="InterPro" id="IPR041698">
    <property type="entry name" value="Methyltransf_25"/>
</dbReference>
<proteinExistence type="predicted"/>
<dbReference type="Gene3D" id="3.40.50.150">
    <property type="entry name" value="Vaccinia Virus protein VP39"/>
    <property type="match status" value="1"/>
</dbReference>